<feature type="binding site" evidence="10">
    <location>
        <position position="539"/>
    </location>
    <ligand>
        <name>NAD(+)</name>
        <dbReference type="ChEBI" id="CHEBI:57540"/>
    </ligand>
</feature>
<feature type="active site" description="Nucleophile" evidence="8">
    <location>
        <position position="536"/>
    </location>
</feature>
<dbReference type="InterPro" id="IPR028357">
    <property type="entry name" value="UDPglc_DH_bac"/>
</dbReference>
<proteinExistence type="inferred from homology"/>
<dbReference type="InterPro" id="IPR017476">
    <property type="entry name" value="UDP-Glc/GDP-Man"/>
</dbReference>
<dbReference type="InterPro" id="IPR001509">
    <property type="entry name" value="Epimerase_deHydtase"/>
</dbReference>
<evidence type="ECO:0000256" key="7">
    <source>
        <dbReference type="ARBA" id="ARBA00047473"/>
    </source>
</evidence>
<dbReference type="Pfam" id="PF00984">
    <property type="entry name" value="UDPG_MGDP_dh"/>
    <property type="match status" value="1"/>
</dbReference>
<dbReference type="SUPFAM" id="SSF51735">
    <property type="entry name" value="NAD(P)-binding Rossmann-fold domains"/>
    <property type="match status" value="2"/>
</dbReference>
<gene>
    <name evidence="13" type="ORF">BECKLFY1418A_GA0070994_105015</name>
</gene>
<dbReference type="EMBL" id="CAADFH010000050">
    <property type="protein sequence ID" value="VFJ95458.1"/>
    <property type="molecule type" value="Genomic_DNA"/>
</dbReference>
<dbReference type="InterPro" id="IPR036291">
    <property type="entry name" value="NAD(P)-bd_dom_sf"/>
</dbReference>
<feature type="binding site" evidence="10">
    <location>
        <position position="308"/>
    </location>
    <ligand>
        <name>NAD(+)</name>
        <dbReference type="ChEBI" id="CHEBI:57540"/>
    </ligand>
</feature>
<dbReference type="Pfam" id="PF01370">
    <property type="entry name" value="Epimerase"/>
    <property type="match status" value="1"/>
</dbReference>
<feature type="binding site" evidence="10">
    <location>
        <position position="604"/>
    </location>
    <ligand>
        <name>NAD(+)</name>
        <dbReference type="ChEBI" id="CHEBI:57540"/>
    </ligand>
</feature>
<feature type="binding site" evidence="10">
    <location>
        <position position="303"/>
    </location>
    <ligand>
        <name>NAD(+)</name>
        <dbReference type="ChEBI" id="CHEBI:57540"/>
    </ligand>
</feature>
<dbReference type="UniPathway" id="UPA00038">
    <property type="reaction ID" value="UER00491"/>
</dbReference>
<keyword evidence="6 10" id="KW-0520">NAD</keyword>
<dbReference type="EC" id="1.1.1.22" evidence="3"/>
<comment type="pathway">
    <text evidence="1">Nucleotide-sugar biosynthesis; UDP-alpha-D-glucuronate biosynthesis; UDP-alpha-D-glucuronate from UDP-alpha-D-glucose: step 1/1.</text>
</comment>
<dbReference type="PRINTS" id="PR01713">
    <property type="entry name" value="NUCEPIMERASE"/>
</dbReference>
<dbReference type="PIRSF" id="PIRSF500134">
    <property type="entry name" value="UDPglc_DH_bac"/>
    <property type="match status" value="1"/>
</dbReference>
<feature type="binding site" evidence="10">
    <location>
        <position position="428"/>
    </location>
    <ligand>
        <name>NAD(+)</name>
        <dbReference type="ChEBI" id="CHEBI:57540"/>
    </ligand>
</feature>
<feature type="binding site" evidence="9">
    <location>
        <position position="597"/>
    </location>
    <ligand>
        <name>substrate</name>
    </ligand>
</feature>
<dbReference type="Pfam" id="PF03720">
    <property type="entry name" value="UDPG_MGDP_dh_C"/>
    <property type="match status" value="1"/>
</dbReference>
<dbReference type="PANTHER" id="PTHR43750">
    <property type="entry name" value="UDP-GLUCOSE 6-DEHYDROGENASE TUAD"/>
    <property type="match status" value="1"/>
</dbReference>
<dbReference type="GO" id="GO:0051287">
    <property type="term" value="F:NAD binding"/>
    <property type="evidence" value="ECO:0007669"/>
    <property type="project" value="InterPro"/>
</dbReference>
<feature type="binding site" evidence="10">
    <location>
        <position position="395"/>
    </location>
    <ligand>
        <name>NAD(+)</name>
        <dbReference type="ChEBI" id="CHEBI:57540"/>
    </ligand>
</feature>
<dbReference type="InterPro" id="IPR014027">
    <property type="entry name" value="UDP-Glc/GDP-Man_DH_C"/>
</dbReference>
<feature type="binding site" evidence="10">
    <location>
        <position position="359"/>
    </location>
    <ligand>
        <name>NAD(+)</name>
        <dbReference type="ChEBI" id="CHEBI:57540"/>
    </ligand>
</feature>
<feature type="binding site" evidence="9">
    <location>
        <position position="480"/>
    </location>
    <ligand>
        <name>substrate</name>
    </ligand>
</feature>
<evidence type="ECO:0000256" key="11">
    <source>
        <dbReference type="SAM" id="MobiDB-lite"/>
    </source>
</evidence>
<evidence type="ECO:0000256" key="5">
    <source>
        <dbReference type="ARBA" id="ARBA00023002"/>
    </source>
</evidence>
<sequence>MRSRGCSPMKGPPHVVNLAAQAGVRYSLKNPHAYIDANIVGFLNILEGCRYWDIAHLVYTSSSSVYGANMQLPFRVDHSVDHPISLYAATKKSNELMAHCYSHLYGFPTTGLRFFTVCGPWGRPDMAFFAFTRNILADKPIDVFNFGKHRRDFTYIDDIVEALVRILVTPAAPNEAWFGENQDPATSSAPYRLYNIGNNRTVDLEDYIGLLEKALGKKAKRNLLPLREGDVVDTMADVDESSERFRPSPTNPREGGNRAIRGVVSGVLRRKRGLNITIIGTGYVGLVSEVCFAEFGDRVVCVDTDVHKLAGLNRGKAPFYEPGLHDLLSRNIEAGRLHFSRDFSPSVSAEDIVFIAVGTPPGRGDGHADLSYVFEAARMIAPHLAGYTVVVDKSTVPVGTARQVHRIIRNMNPTADFDVAANPEFLREGSAISDFMHPDRVIIGLESMRAEASLRELYQPLHLAKIPLFVTNPETAELIKYVSNAFLATKISFINEISALCETMGVDVHAVAQGIGSDHRIGHEFLQVGPGYGGSCFPKDTLALIRTAREHGVPLRIVEAAVKANAAQKARMIQKIRQALGGSEAGKRLAVLGLTFKPETDDMREAPTLTILPPLLKGGAQIRAHDPRGMEKARNLLEGIHYCEDLNEATVGVDAVILLTEWNAYRALDLERIRKIMRGNVFIDLRNVYEPDRMKEAGFAYFCVGRPDLGPKMD</sequence>
<dbReference type="InterPro" id="IPR008927">
    <property type="entry name" value="6-PGluconate_DH-like_C_sf"/>
</dbReference>
<dbReference type="InterPro" id="IPR014026">
    <property type="entry name" value="UDP-Glc/GDP-Man_DH_dimer"/>
</dbReference>
<protein>
    <recommendedName>
        <fullName evidence="4">UDP-glucose 6-dehydrogenase</fullName>
        <ecNumber evidence="3">1.1.1.22</ecNumber>
    </recommendedName>
</protein>
<feature type="domain" description="UDP-glucose/GDP-mannose dehydrogenase C-terminal" evidence="12">
    <location>
        <begin position="590"/>
        <end position="691"/>
    </location>
</feature>
<dbReference type="PANTHER" id="PTHR43750:SF3">
    <property type="entry name" value="UDP-GLUCOSE 6-DEHYDROGENASE TUAD"/>
    <property type="match status" value="1"/>
</dbReference>
<keyword evidence="5" id="KW-0560">Oxidoreductase</keyword>
<dbReference type="InterPro" id="IPR001732">
    <property type="entry name" value="UDP-Glc/GDP-Man_DH_N"/>
</dbReference>
<dbReference type="AlphaFoldDB" id="A0A450USE3"/>
<feature type="binding site" evidence="9">
    <location>
        <begin position="525"/>
        <end position="529"/>
    </location>
    <ligand>
        <name>substrate</name>
    </ligand>
</feature>
<dbReference type="SUPFAM" id="SSF52413">
    <property type="entry name" value="UDP-glucose/GDP-mannose dehydrogenase C-terminal domain"/>
    <property type="match status" value="1"/>
</dbReference>
<organism evidence="13">
    <name type="scientific">Candidatus Kentrum sp. LFY</name>
    <dbReference type="NCBI Taxonomy" id="2126342"/>
    <lineage>
        <taxon>Bacteria</taxon>
        <taxon>Pseudomonadati</taxon>
        <taxon>Pseudomonadota</taxon>
        <taxon>Gammaproteobacteria</taxon>
        <taxon>Candidatus Kentrum</taxon>
    </lineage>
</organism>
<dbReference type="GO" id="GO:0000271">
    <property type="term" value="P:polysaccharide biosynthetic process"/>
    <property type="evidence" value="ECO:0007669"/>
    <property type="project" value="InterPro"/>
</dbReference>
<evidence type="ECO:0000256" key="10">
    <source>
        <dbReference type="PIRSR" id="PIRSR500134-3"/>
    </source>
</evidence>
<evidence type="ECO:0000259" key="12">
    <source>
        <dbReference type="SMART" id="SM00984"/>
    </source>
</evidence>
<comment type="catalytic activity">
    <reaction evidence="7">
        <text>UDP-alpha-D-glucose + 2 NAD(+) + H2O = UDP-alpha-D-glucuronate + 2 NADH + 3 H(+)</text>
        <dbReference type="Rhea" id="RHEA:23596"/>
        <dbReference type="ChEBI" id="CHEBI:15377"/>
        <dbReference type="ChEBI" id="CHEBI:15378"/>
        <dbReference type="ChEBI" id="CHEBI:57540"/>
        <dbReference type="ChEBI" id="CHEBI:57945"/>
        <dbReference type="ChEBI" id="CHEBI:58052"/>
        <dbReference type="ChEBI" id="CHEBI:58885"/>
        <dbReference type="EC" id="1.1.1.22"/>
    </reaction>
</comment>
<evidence type="ECO:0000256" key="6">
    <source>
        <dbReference type="ARBA" id="ARBA00023027"/>
    </source>
</evidence>
<evidence type="ECO:0000256" key="2">
    <source>
        <dbReference type="ARBA" id="ARBA00006601"/>
    </source>
</evidence>
<accession>A0A450USE3</accession>
<dbReference type="PIRSF" id="PIRSF000124">
    <property type="entry name" value="UDPglc_GDPman_dh"/>
    <property type="match status" value="1"/>
</dbReference>
<evidence type="ECO:0000256" key="9">
    <source>
        <dbReference type="PIRSR" id="PIRSR500134-2"/>
    </source>
</evidence>
<dbReference type="GO" id="GO:0003979">
    <property type="term" value="F:UDP-glucose 6-dehydrogenase activity"/>
    <property type="evidence" value="ECO:0007669"/>
    <property type="project" value="UniProtKB-EC"/>
</dbReference>
<dbReference type="NCBIfam" id="TIGR03026">
    <property type="entry name" value="NDP-sugDHase"/>
    <property type="match status" value="1"/>
</dbReference>
<feature type="region of interest" description="Disordered" evidence="11">
    <location>
        <begin position="238"/>
        <end position="258"/>
    </location>
</feature>
<evidence type="ECO:0000256" key="3">
    <source>
        <dbReference type="ARBA" id="ARBA00012954"/>
    </source>
</evidence>
<dbReference type="Gene3D" id="3.40.50.720">
    <property type="entry name" value="NAD(P)-binding Rossmann-like Domain"/>
    <property type="match status" value="3"/>
</dbReference>
<evidence type="ECO:0000256" key="4">
    <source>
        <dbReference type="ARBA" id="ARBA00015132"/>
    </source>
</evidence>
<name>A0A450USE3_9GAMM</name>
<evidence type="ECO:0000256" key="1">
    <source>
        <dbReference type="ARBA" id="ARBA00004701"/>
    </source>
</evidence>
<dbReference type="Gene3D" id="1.20.5.100">
    <property type="entry name" value="Cytochrome c1, transmembrane anchor, C-terminal"/>
    <property type="match status" value="1"/>
</dbReference>
<evidence type="ECO:0000256" key="8">
    <source>
        <dbReference type="PIRSR" id="PIRSR500134-1"/>
    </source>
</evidence>
<dbReference type="GO" id="GO:0006065">
    <property type="term" value="P:UDP-glucuronate biosynthetic process"/>
    <property type="evidence" value="ECO:0007669"/>
    <property type="project" value="UniProtKB-UniPathway"/>
</dbReference>
<feature type="binding site" evidence="9">
    <location>
        <begin position="425"/>
        <end position="428"/>
    </location>
    <ligand>
        <name>substrate</name>
    </ligand>
</feature>
<dbReference type="SMART" id="SM00984">
    <property type="entry name" value="UDPG_MGDP_dh_C"/>
    <property type="match status" value="1"/>
</dbReference>
<reference evidence="13" key="1">
    <citation type="submission" date="2019-02" db="EMBL/GenBank/DDBJ databases">
        <authorList>
            <person name="Gruber-Vodicka R. H."/>
            <person name="Seah K. B. B."/>
        </authorList>
    </citation>
    <scope>NUCLEOTIDE SEQUENCE</scope>
    <source>
        <strain evidence="13">BECK_M6</strain>
    </source>
</reference>
<evidence type="ECO:0000313" key="13">
    <source>
        <dbReference type="EMBL" id="VFJ95458.1"/>
    </source>
</evidence>
<dbReference type="Pfam" id="PF03721">
    <property type="entry name" value="UDPG_MGDP_dh_N"/>
    <property type="match status" value="1"/>
</dbReference>
<dbReference type="InterPro" id="IPR036220">
    <property type="entry name" value="UDP-Glc/GDP-Man_DH_C_sf"/>
</dbReference>
<dbReference type="SUPFAM" id="SSF48179">
    <property type="entry name" value="6-phosphogluconate dehydrogenase C-terminal domain-like"/>
    <property type="match status" value="1"/>
</dbReference>
<feature type="binding site" evidence="9">
    <location>
        <position position="533"/>
    </location>
    <ligand>
        <name>substrate</name>
    </ligand>
</feature>
<comment type="similarity">
    <text evidence="2">Belongs to the UDP-glucose/GDP-mannose dehydrogenase family.</text>
</comment>